<dbReference type="RefSeq" id="WP_095661299.1">
    <property type="nucleotide sequence ID" value="NZ_CP023054.1"/>
</dbReference>
<name>A0AAW4BK50_VIBAN</name>
<reference evidence="1" key="1">
    <citation type="journal article" date="2021" name="PeerJ">
        <title>Analysis of 44 Vibrio anguillarum genomes reveals high genetic diversity.</title>
        <authorList>
            <person name="Hansen M.J."/>
            <person name="Dalsgaard I."/>
        </authorList>
    </citation>
    <scope>NUCLEOTIDE SEQUENCE</scope>
    <source>
        <strain evidence="1">850617-1/1</strain>
    </source>
</reference>
<sequence>MPDVINTLVINERRYMGRSEERAYTSNITDVVVGPRTTDLHFNYEMPSQRSLGKVRIWEGLTVNLSEEPVYEAPLDDTKGFVEVFTKGLNFTQGAYVVTISADEDIHSIVATETLLNGQPRIRGDSFIAVTAKTSNSISTVYSNPPNLTAYKEADWGVIYAGSELGKGAPLAKMAAPLDDTSGIITINFPRGTLKSGNTYNVCLSVGARLSTISAAYIFKYLI</sequence>
<evidence type="ECO:0000313" key="2">
    <source>
        <dbReference type="Proteomes" id="UP000786185"/>
    </source>
</evidence>
<dbReference type="AlphaFoldDB" id="A0AAW4BK50"/>
<dbReference type="Proteomes" id="UP000786185">
    <property type="component" value="Unassembled WGS sequence"/>
</dbReference>
<proteinExistence type="predicted"/>
<accession>A0AAW4BK50</accession>
<comment type="caution">
    <text evidence="1">The sequence shown here is derived from an EMBL/GenBank/DDBJ whole genome shotgun (WGS) entry which is preliminary data.</text>
</comment>
<organism evidence="1 2">
    <name type="scientific">Vibrio anguillarum</name>
    <name type="common">Listonella anguillarum</name>
    <dbReference type="NCBI Taxonomy" id="55601"/>
    <lineage>
        <taxon>Bacteria</taxon>
        <taxon>Pseudomonadati</taxon>
        <taxon>Pseudomonadota</taxon>
        <taxon>Gammaproteobacteria</taxon>
        <taxon>Vibrionales</taxon>
        <taxon>Vibrionaceae</taxon>
        <taxon>Vibrio</taxon>
    </lineage>
</organism>
<dbReference type="EMBL" id="SCLC01000903">
    <property type="protein sequence ID" value="MBF4437382.1"/>
    <property type="molecule type" value="Genomic_DNA"/>
</dbReference>
<protein>
    <submittedName>
        <fullName evidence="1">Uncharacterized protein</fullName>
    </submittedName>
</protein>
<evidence type="ECO:0000313" key="1">
    <source>
        <dbReference type="EMBL" id="MBF4437382.1"/>
    </source>
</evidence>
<gene>
    <name evidence="1" type="ORF">ERJ77_23445</name>
</gene>